<proteinExistence type="predicted"/>
<evidence type="ECO:0000313" key="2">
    <source>
        <dbReference type="EMBL" id="KAK3849396.1"/>
    </source>
</evidence>
<gene>
    <name evidence="2" type="ORF">Pcinc_043850</name>
</gene>
<dbReference type="EMBL" id="JAWQEG010008953">
    <property type="protein sequence ID" value="KAK3849396.1"/>
    <property type="molecule type" value="Genomic_DNA"/>
</dbReference>
<keyword evidence="3" id="KW-1185">Reference proteome</keyword>
<feature type="region of interest" description="Disordered" evidence="1">
    <location>
        <begin position="1"/>
        <end position="97"/>
    </location>
</feature>
<evidence type="ECO:0000256" key="1">
    <source>
        <dbReference type="SAM" id="MobiDB-lite"/>
    </source>
</evidence>
<accession>A0AAE1BER5</accession>
<name>A0AAE1BER5_PETCI</name>
<feature type="compositionally biased region" description="Basic and acidic residues" evidence="1">
    <location>
        <begin position="21"/>
        <end position="44"/>
    </location>
</feature>
<sequence>MISRPPHHRTGRKLGRKRGSERKEGKCGRKLKIMEDEGKNDGTRKEKRGGRKRGRRIKRGDGMRRRERKGRREDRGEEGNRTRKDGKKWWEEEGEWK</sequence>
<feature type="compositionally biased region" description="Basic and acidic residues" evidence="1">
    <location>
        <begin position="59"/>
        <end position="97"/>
    </location>
</feature>
<comment type="caution">
    <text evidence="2">The sequence shown here is derived from an EMBL/GenBank/DDBJ whole genome shotgun (WGS) entry which is preliminary data.</text>
</comment>
<dbReference type="AlphaFoldDB" id="A0AAE1BER5"/>
<feature type="compositionally biased region" description="Basic residues" evidence="1">
    <location>
        <begin position="1"/>
        <end position="20"/>
    </location>
</feature>
<feature type="compositionally biased region" description="Basic residues" evidence="1">
    <location>
        <begin position="45"/>
        <end position="58"/>
    </location>
</feature>
<dbReference type="Proteomes" id="UP001286313">
    <property type="component" value="Unassembled WGS sequence"/>
</dbReference>
<reference evidence="2" key="1">
    <citation type="submission" date="2023-10" db="EMBL/GenBank/DDBJ databases">
        <title>Genome assemblies of two species of porcelain crab, Petrolisthes cinctipes and Petrolisthes manimaculis (Anomura: Porcellanidae).</title>
        <authorList>
            <person name="Angst P."/>
        </authorList>
    </citation>
    <scope>NUCLEOTIDE SEQUENCE</scope>
    <source>
        <strain evidence="2">PB745_01</strain>
        <tissue evidence="2">Gill</tissue>
    </source>
</reference>
<protein>
    <submittedName>
        <fullName evidence="2">Uncharacterized protein</fullName>
    </submittedName>
</protein>
<evidence type="ECO:0000313" key="3">
    <source>
        <dbReference type="Proteomes" id="UP001286313"/>
    </source>
</evidence>
<organism evidence="2 3">
    <name type="scientific">Petrolisthes cinctipes</name>
    <name type="common">Flat porcelain crab</name>
    <dbReference type="NCBI Taxonomy" id="88211"/>
    <lineage>
        <taxon>Eukaryota</taxon>
        <taxon>Metazoa</taxon>
        <taxon>Ecdysozoa</taxon>
        <taxon>Arthropoda</taxon>
        <taxon>Crustacea</taxon>
        <taxon>Multicrustacea</taxon>
        <taxon>Malacostraca</taxon>
        <taxon>Eumalacostraca</taxon>
        <taxon>Eucarida</taxon>
        <taxon>Decapoda</taxon>
        <taxon>Pleocyemata</taxon>
        <taxon>Anomura</taxon>
        <taxon>Galatheoidea</taxon>
        <taxon>Porcellanidae</taxon>
        <taxon>Petrolisthes</taxon>
    </lineage>
</organism>